<gene>
    <name evidence="20" type="ORF">COW36_17030</name>
</gene>
<name>A0A2M7G1D8_9BACT</name>
<feature type="domain" description="Isopropylmalate dehydrogenase-like" evidence="19">
    <location>
        <begin position="5"/>
        <end position="337"/>
    </location>
</feature>
<comment type="subunit">
    <text evidence="4">Homodimer.</text>
</comment>
<evidence type="ECO:0000256" key="14">
    <source>
        <dbReference type="ARBA" id="ARBA00023554"/>
    </source>
</evidence>
<sequence length="482" mass="53462">MNAVPITLAPGDGIGPEITQAVLRVLEAGGAEISPEIVEIGEAAYSKTCLDGISAQAWESIERTGVLLKGPTQIREGRGYLASTQALEIRLGLYASLQPCISYAPYIPSQFKKMDVIVIRENEEELYGDLEYRQTKNVCQGLKLISLPGTYQILRYAFDLARSCSRKKVTVLSKDKVMEFTDGYFHSLLEELAASYPELKYEHQSLDVGTALLTDHPENFDVIVIPSLYGDILSALITKVSFSKPGMSAYAALGKKHMLFEAAHDPAPALAGQNLANPSGMLLAAIYLLIHIHQHEAAERIHNAWLATLEAGIHTPDIFREEQSLHQVGTLEFANAIIPHLGMRPRHFQAVNYQQSDSDAFFAFKPKPPQTEIGERTLMGVDIFLDYPAHNPEKLAHKLKNLNAGVLDLELISNLGVLVWPEFIPETRISDHWHCRFMHQEPGLSISERDILDLLTELQAQGFDFIKTENLYAFGGNPAFSA</sequence>
<keyword evidence="10" id="KW-0460">Magnesium</keyword>
<keyword evidence="7" id="KW-0329">Glyoxylate bypass</keyword>
<organism evidence="20 21">
    <name type="scientific">bacterium (Candidatus Blackallbacteria) CG17_big_fil_post_rev_8_21_14_2_50_48_46</name>
    <dbReference type="NCBI Taxonomy" id="2014261"/>
    <lineage>
        <taxon>Bacteria</taxon>
        <taxon>Candidatus Blackallbacteria</taxon>
    </lineage>
</organism>
<evidence type="ECO:0000256" key="12">
    <source>
        <dbReference type="ARBA" id="ARBA00023002"/>
    </source>
</evidence>
<keyword evidence="12 20" id="KW-0560">Oxidoreductase</keyword>
<evidence type="ECO:0000256" key="1">
    <source>
        <dbReference type="ARBA" id="ARBA00001936"/>
    </source>
</evidence>
<evidence type="ECO:0000256" key="10">
    <source>
        <dbReference type="ARBA" id="ARBA00022842"/>
    </source>
</evidence>
<keyword evidence="13" id="KW-0464">Manganese</keyword>
<dbReference type="InterPro" id="IPR024084">
    <property type="entry name" value="IsoPropMal-DH-like_dom"/>
</dbReference>
<keyword evidence="11" id="KW-0521">NADP</keyword>
<dbReference type="NCBIfam" id="NF006673">
    <property type="entry name" value="PRK09222.1"/>
    <property type="match status" value="1"/>
</dbReference>
<comment type="similarity">
    <text evidence="3">Belongs to the isocitrate and isopropylmalate dehydrogenases family.</text>
</comment>
<protein>
    <recommendedName>
        <fullName evidence="6">Isocitrate dehydrogenase [NADP]</fullName>
        <ecNumber evidence="5">1.1.1.42</ecNumber>
    </recommendedName>
    <alternativeName>
        <fullName evidence="15">IDP</fullName>
    </alternativeName>
    <alternativeName>
        <fullName evidence="16">NADP(+)-specific ICDH</fullName>
    </alternativeName>
    <alternativeName>
        <fullName evidence="17">Oxalosuccinate decarboxylase</fullName>
    </alternativeName>
</protein>
<evidence type="ECO:0000256" key="15">
    <source>
        <dbReference type="ARBA" id="ARBA00029765"/>
    </source>
</evidence>
<evidence type="ECO:0000313" key="20">
    <source>
        <dbReference type="EMBL" id="PIW15506.1"/>
    </source>
</evidence>
<evidence type="ECO:0000259" key="19">
    <source>
        <dbReference type="SMART" id="SM01329"/>
    </source>
</evidence>
<evidence type="ECO:0000256" key="18">
    <source>
        <dbReference type="ARBA" id="ARBA00046127"/>
    </source>
</evidence>
<dbReference type="Proteomes" id="UP000231019">
    <property type="component" value="Unassembled WGS sequence"/>
</dbReference>
<dbReference type="GO" id="GO:0006097">
    <property type="term" value="P:glyoxylate cycle"/>
    <property type="evidence" value="ECO:0007669"/>
    <property type="project" value="UniProtKB-KW"/>
</dbReference>
<comment type="function">
    <text evidence="18">Catalyzes the oxidative decarboxylation of isocitrate to 2-oxoglutarate and carbon dioxide with the concomitant reduction of NADP(+).</text>
</comment>
<dbReference type="Gene3D" id="3.40.718.10">
    <property type="entry name" value="Isopropylmalate Dehydrogenase"/>
    <property type="match status" value="1"/>
</dbReference>
<dbReference type="PANTHER" id="PTHR11835:SF43">
    <property type="entry name" value="ISOPROPYLMALATE DEHYDROGENASE-LIKE DOMAIN-CONTAINING PROTEIN"/>
    <property type="match status" value="1"/>
</dbReference>
<dbReference type="Pfam" id="PF18324">
    <property type="entry name" value="Isocitrate_DH_C_bact"/>
    <property type="match status" value="1"/>
</dbReference>
<dbReference type="EC" id="1.1.1.42" evidence="5"/>
<proteinExistence type="inferred from homology"/>
<evidence type="ECO:0000256" key="8">
    <source>
        <dbReference type="ARBA" id="ARBA00022532"/>
    </source>
</evidence>
<comment type="cofactor">
    <cofactor evidence="2">
        <name>Mg(2+)</name>
        <dbReference type="ChEBI" id="CHEBI:18420"/>
    </cofactor>
</comment>
<dbReference type="GO" id="GO:0046872">
    <property type="term" value="F:metal ion binding"/>
    <property type="evidence" value="ECO:0007669"/>
    <property type="project" value="UniProtKB-KW"/>
</dbReference>
<evidence type="ECO:0000256" key="6">
    <source>
        <dbReference type="ARBA" id="ARBA00019562"/>
    </source>
</evidence>
<evidence type="ECO:0000256" key="2">
    <source>
        <dbReference type="ARBA" id="ARBA00001946"/>
    </source>
</evidence>
<dbReference type="PANTHER" id="PTHR11835">
    <property type="entry name" value="DECARBOXYLATING DEHYDROGENASES-ISOCITRATE, ISOPROPYLMALATE, TARTRATE"/>
    <property type="match status" value="1"/>
</dbReference>
<evidence type="ECO:0000256" key="13">
    <source>
        <dbReference type="ARBA" id="ARBA00023211"/>
    </source>
</evidence>
<comment type="cofactor">
    <cofactor evidence="1">
        <name>Mn(2+)</name>
        <dbReference type="ChEBI" id="CHEBI:29035"/>
    </cofactor>
</comment>
<dbReference type="InterPro" id="IPR040978">
    <property type="entry name" value="Isocitrate_DH_TT1725_C"/>
</dbReference>
<evidence type="ECO:0000256" key="11">
    <source>
        <dbReference type="ARBA" id="ARBA00022857"/>
    </source>
</evidence>
<evidence type="ECO:0000256" key="7">
    <source>
        <dbReference type="ARBA" id="ARBA00022435"/>
    </source>
</evidence>
<dbReference type="Pfam" id="PF00180">
    <property type="entry name" value="Iso_dh"/>
    <property type="match status" value="1"/>
</dbReference>
<dbReference type="Gene3D" id="3.30.70.1570">
    <property type="match status" value="1"/>
</dbReference>
<keyword evidence="9" id="KW-0479">Metal-binding</keyword>
<evidence type="ECO:0000256" key="3">
    <source>
        <dbReference type="ARBA" id="ARBA00007769"/>
    </source>
</evidence>
<accession>A0A2M7G1D8</accession>
<reference evidence="20 21" key="1">
    <citation type="submission" date="2017-09" db="EMBL/GenBank/DDBJ databases">
        <title>Depth-based differentiation of microbial function through sediment-hosted aquifers and enrichment of novel symbionts in the deep terrestrial subsurface.</title>
        <authorList>
            <person name="Probst A.J."/>
            <person name="Ladd B."/>
            <person name="Jarett J.K."/>
            <person name="Geller-Mcgrath D.E."/>
            <person name="Sieber C.M."/>
            <person name="Emerson J.B."/>
            <person name="Anantharaman K."/>
            <person name="Thomas B.C."/>
            <person name="Malmstrom R."/>
            <person name="Stieglmeier M."/>
            <person name="Klingl A."/>
            <person name="Woyke T."/>
            <person name="Ryan C.M."/>
            <person name="Banfield J.F."/>
        </authorList>
    </citation>
    <scope>NUCLEOTIDE SEQUENCE [LARGE SCALE GENOMIC DNA]</scope>
    <source>
        <strain evidence="20">CG17_big_fil_post_rev_8_21_14_2_50_48_46</strain>
    </source>
</reference>
<evidence type="ECO:0000256" key="4">
    <source>
        <dbReference type="ARBA" id="ARBA00011738"/>
    </source>
</evidence>
<dbReference type="GO" id="GO:0004450">
    <property type="term" value="F:isocitrate dehydrogenase (NADP+) activity"/>
    <property type="evidence" value="ECO:0007669"/>
    <property type="project" value="UniProtKB-EC"/>
</dbReference>
<evidence type="ECO:0000313" key="21">
    <source>
        <dbReference type="Proteomes" id="UP000231019"/>
    </source>
</evidence>
<dbReference type="GO" id="GO:0004449">
    <property type="term" value="F:isocitrate dehydrogenase (NAD+) activity"/>
    <property type="evidence" value="ECO:0007669"/>
    <property type="project" value="TreeGrafter"/>
</dbReference>
<comment type="catalytic activity">
    <reaction evidence="14">
        <text>D-threo-isocitrate + NADP(+) = 2-oxoglutarate + CO2 + NADPH</text>
        <dbReference type="Rhea" id="RHEA:19629"/>
        <dbReference type="ChEBI" id="CHEBI:15562"/>
        <dbReference type="ChEBI" id="CHEBI:16526"/>
        <dbReference type="ChEBI" id="CHEBI:16810"/>
        <dbReference type="ChEBI" id="CHEBI:57783"/>
        <dbReference type="ChEBI" id="CHEBI:58349"/>
        <dbReference type="EC" id="1.1.1.42"/>
    </reaction>
</comment>
<keyword evidence="8" id="KW-0816">Tricarboxylic acid cycle</keyword>
<evidence type="ECO:0000256" key="17">
    <source>
        <dbReference type="ARBA" id="ARBA00031098"/>
    </source>
</evidence>
<comment type="caution">
    <text evidence="20">The sequence shown here is derived from an EMBL/GenBank/DDBJ whole genome shotgun (WGS) entry which is preliminary data.</text>
</comment>
<evidence type="ECO:0000256" key="5">
    <source>
        <dbReference type="ARBA" id="ARBA00013013"/>
    </source>
</evidence>
<dbReference type="SUPFAM" id="SSF53659">
    <property type="entry name" value="Isocitrate/Isopropylmalate dehydrogenase-like"/>
    <property type="match status" value="1"/>
</dbReference>
<dbReference type="EMBL" id="PFFQ01000052">
    <property type="protein sequence ID" value="PIW15506.1"/>
    <property type="molecule type" value="Genomic_DNA"/>
</dbReference>
<dbReference type="GO" id="GO:0006102">
    <property type="term" value="P:isocitrate metabolic process"/>
    <property type="evidence" value="ECO:0007669"/>
    <property type="project" value="TreeGrafter"/>
</dbReference>
<dbReference type="GO" id="GO:0006099">
    <property type="term" value="P:tricarboxylic acid cycle"/>
    <property type="evidence" value="ECO:0007669"/>
    <property type="project" value="UniProtKB-KW"/>
</dbReference>
<evidence type="ECO:0000256" key="9">
    <source>
        <dbReference type="ARBA" id="ARBA00022723"/>
    </source>
</evidence>
<dbReference type="SMART" id="SM01329">
    <property type="entry name" value="Iso_dh"/>
    <property type="match status" value="1"/>
</dbReference>
<dbReference type="InterPro" id="IPR046997">
    <property type="entry name" value="Isocitrate_DH_TT1725_C_sf"/>
</dbReference>
<evidence type="ECO:0000256" key="16">
    <source>
        <dbReference type="ARBA" id="ARBA00029990"/>
    </source>
</evidence>
<dbReference type="AlphaFoldDB" id="A0A2M7G1D8"/>